<evidence type="ECO:0000256" key="6">
    <source>
        <dbReference type="ARBA" id="ARBA00022857"/>
    </source>
</evidence>
<evidence type="ECO:0000313" key="12">
    <source>
        <dbReference type="EMBL" id="RRQ05611.1"/>
    </source>
</evidence>
<feature type="binding site" evidence="9">
    <location>
        <begin position="384"/>
        <end position="386"/>
    </location>
    <ligand>
        <name>FAD</name>
        <dbReference type="ChEBI" id="CHEBI:57692"/>
    </ligand>
</feature>
<organism evidence="12 13">
    <name type="scientific">Corynebacterium bovis</name>
    <dbReference type="NCBI Taxonomy" id="36808"/>
    <lineage>
        <taxon>Bacteria</taxon>
        <taxon>Bacillati</taxon>
        <taxon>Actinomycetota</taxon>
        <taxon>Actinomycetes</taxon>
        <taxon>Mycobacteriales</taxon>
        <taxon>Corynebacteriaceae</taxon>
        <taxon>Corynebacterium</taxon>
    </lineage>
</organism>
<dbReference type="AlphaFoldDB" id="A0A3R8VYK0"/>
<dbReference type="EMBL" id="PQNQ01000001">
    <property type="protein sequence ID" value="RRQ05611.1"/>
    <property type="molecule type" value="Genomic_DNA"/>
</dbReference>
<reference evidence="12 13" key="1">
    <citation type="submission" date="2018-01" db="EMBL/GenBank/DDBJ databases">
        <title>Twenty Corynebacterium bovis Genomes.</title>
        <authorList>
            <person name="Gulvik C.A."/>
        </authorList>
    </citation>
    <scope>NUCLEOTIDE SEQUENCE [LARGE SCALE GENOMIC DNA]</scope>
    <source>
        <strain evidence="12 13">16-2004</strain>
    </source>
</reference>
<dbReference type="InterPro" id="IPR036188">
    <property type="entry name" value="FAD/NAD-bd_sf"/>
</dbReference>
<evidence type="ECO:0000256" key="10">
    <source>
        <dbReference type="PIRSR" id="PIRSR000362-2"/>
    </source>
</evidence>
<dbReference type="PIRSF" id="PIRSF000362">
    <property type="entry name" value="FNR"/>
    <property type="match status" value="1"/>
</dbReference>
<dbReference type="PANTHER" id="PTHR48467:SF1">
    <property type="entry name" value="GLUTAMATE SYNTHASE 1 [NADH], CHLOROPLASTIC-LIKE"/>
    <property type="match status" value="1"/>
</dbReference>
<sequence length="476" mass="51623">MPENRPLRVAVIGSGPAGIYASDALVKSGENVSIDLYERMPAPFGLIRYGVAPDHPRIKGIIKSLHKVLDKPQIRLLGNVAVGTDIRLDDLRRHYDAVIYATGATDDRDLPVAGGEHSVGAGRFVGFYDANPDFSDSWDLSAESVAVVGVGNVGLDIARVLAKTGDELLTTEIPDNVYDSLKTNRAREVHVFGRRGPAQAKFTPLELKELNHSDTIEVVVSPEDIEYDAASEEARRNSKIQDMVCTILEQYAIAEPKGAPHKLYLHFFESPKEIVTDADGRVTAFVTERTELDGSGGVRGTGRLTEWPVGAVYRAVGYRSDEQPDVPWDAAKNVIPNVGGRVLTEGPTADGIAGVPGSADPEAASREVLPGVYTTGWIRRGPVGLIGNTKGDANEAVANLLADHAEGVGFDPEAPGEDAVLDLLHERGVDYTTWQGWYNLDAHERALGEAEGRERKKVRLWEDMVRYSSGENRVEA</sequence>
<dbReference type="PRINTS" id="PR00419">
    <property type="entry name" value="ADXRDTASE"/>
</dbReference>
<evidence type="ECO:0000256" key="1">
    <source>
        <dbReference type="ARBA" id="ARBA00001974"/>
    </source>
</evidence>
<accession>A0A3R8VYK0</accession>
<gene>
    <name evidence="12" type="ORF">CXF42_00300</name>
</gene>
<keyword evidence="5 9" id="KW-0274">FAD</keyword>
<feature type="binding site" evidence="9">
    <location>
        <position position="377"/>
    </location>
    <ligand>
        <name>FAD</name>
        <dbReference type="ChEBI" id="CHEBI:57692"/>
    </ligand>
</feature>
<keyword evidence="13" id="KW-1185">Reference proteome</keyword>
<proteinExistence type="inferred from homology"/>
<feature type="binding site" evidence="9">
    <location>
        <position position="46"/>
    </location>
    <ligand>
        <name>FAD</name>
        <dbReference type="ChEBI" id="CHEBI:57692"/>
    </ligand>
</feature>
<feature type="binding site" evidence="10">
    <location>
        <position position="384"/>
    </location>
    <ligand>
        <name>NADP(+)</name>
        <dbReference type="ChEBI" id="CHEBI:58349"/>
    </ligand>
</feature>
<feature type="binding site" evidence="9">
    <location>
        <position position="38"/>
    </location>
    <ligand>
        <name>FAD</name>
        <dbReference type="ChEBI" id="CHEBI:57692"/>
    </ligand>
</feature>
<evidence type="ECO:0000256" key="9">
    <source>
        <dbReference type="PIRSR" id="PIRSR000362-1"/>
    </source>
</evidence>
<keyword evidence="6 10" id="KW-0521">NADP</keyword>
<comment type="cofactor">
    <cofactor evidence="1 9">
        <name>FAD</name>
        <dbReference type="ChEBI" id="CHEBI:57692"/>
    </cofactor>
</comment>
<evidence type="ECO:0000256" key="3">
    <source>
        <dbReference type="ARBA" id="ARBA00013223"/>
    </source>
</evidence>
<evidence type="ECO:0000313" key="13">
    <source>
        <dbReference type="Proteomes" id="UP000278422"/>
    </source>
</evidence>
<protein>
    <recommendedName>
        <fullName evidence="3">ferredoxin--NADP(+) reductase</fullName>
        <ecNumber evidence="3">1.18.1.2</ecNumber>
    </recommendedName>
</protein>
<feature type="binding site" evidence="10">
    <location>
        <position position="206"/>
    </location>
    <ligand>
        <name>NADP(+)</name>
        <dbReference type="ChEBI" id="CHEBI:58349"/>
    </ligand>
</feature>
<comment type="caution">
    <text evidence="12">The sequence shown here is derived from an EMBL/GenBank/DDBJ whole genome shotgun (WGS) entry which is preliminary data.</text>
</comment>
<dbReference type="Gene3D" id="3.40.50.720">
    <property type="entry name" value="NAD(P)-binding Rossmann-like Domain"/>
    <property type="match status" value="1"/>
</dbReference>
<evidence type="ECO:0000256" key="7">
    <source>
        <dbReference type="ARBA" id="ARBA00023002"/>
    </source>
</evidence>
<dbReference type="GO" id="GO:0004324">
    <property type="term" value="F:ferredoxin-NADP+ reductase activity"/>
    <property type="evidence" value="ECO:0007669"/>
    <property type="project" value="UniProtKB-EC"/>
</dbReference>
<dbReference type="RefSeq" id="WP_010264479.1">
    <property type="nucleotide sequence ID" value="NZ_CP066067.1"/>
</dbReference>
<feature type="binding site" evidence="9">
    <location>
        <position position="17"/>
    </location>
    <ligand>
        <name>FAD</name>
        <dbReference type="ChEBI" id="CHEBI:57692"/>
    </ligand>
</feature>
<dbReference type="Pfam" id="PF07992">
    <property type="entry name" value="Pyr_redox_2"/>
    <property type="match status" value="1"/>
</dbReference>
<dbReference type="EC" id="1.18.1.2" evidence="3"/>
<dbReference type="OrthoDB" id="289202at2"/>
<evidence type="ECO:0000256" key="2">
    <source>
        <dbReference type="ARBA" id="ARBA00008312"/>
    </source>
</evidence>
<evidence type="ECO:0000256" key="5">
    <source>
        <dbReference type="ARBA" id="ARBA00022827"/>
    </source>
</evidence>
<evidence type="ECO:0000256" key="8">
    <source>
        <dbReference type="ARBA" id="ARBA00047776"/>
    </source>
</evidence>
<dbReference type="InterPro" id="IPR021163">
    <property type="entry name" value="Ferredox_Rdtase_adrenod"/>
</dbReference>
<keyword evidence="4" id="KW-0285">Flavoprotein</keyword>
<comment type="catalytic activity">
    <reaction evidence="8">
        <text>2 reduced [2Fe-2S]-[ferredoxin] + NADP(+) + H(+) = 2 oxidized [2Fe-2S]-[ferredoxin] + NADPH</text>
        <dbReference type="Rhea" id="RHEA:20125"/>
        <dbReference type="Rhea" id="RHEA-COMP:10000"/>
        <dbReference type="Rhea" id="RHEA-COMP:10001"/>
        <dbReference type="ChEBI" id="CHEBI:15378"/>
        <dbReference type="ChEBI" id="CHEBI:33737"/>
        <dbReference type="ChEBI" id="CHEBI:33738"/>
        <dbReference type="ChEBI" id="CHEBI:57783"/>
        <dbReference type="ChEBI" id="CHEBI:58349"/>
        <dbReference type="EC" id="1.18.1.2"/>
    </reaction>
</comment>
<feature type="domain" description="FAD/NAD(P)-binding" evidence="11">
    <location>
        <begin position="8"/>
        <end position="178"/>
    </location>
</feature>
<name>A0A3R8VYK0_9CORY</name>
<keyword evidence="7" id="KW-0560">Oxidoreductase</keyword>
<dbReference type="SUPFAM" id="SSF51971">
    <property type="entry name" value="Nucleotide-binding domain"/>
    <property type="match status" value="2"/>
</dbReference>
<comment type="similarity">
    <text evidence="2">Belongs to the ferredoxin--NADP reductase type 1 family.</text>
</comment>
<dbReference type="Proteomes" id="UP000278422">
    <property type="component" value="Unassembled WGS sequence"/>
</dbReference>
<dbReference type="PANTHER" id="PTHR48467">
    <property type="entry name" value="GLUTAMATE SYNTHASE 1 [NADH], CHLOROPLASTIC-LIKE"/>
    <property type="match status" value="1"/>
</dbReference>
<feature type="binding site" evidence="10">
    <location>
        <begin position="194"/>
        <end position="195"/>
    </location>
    <ligand>
        <name>NADP(+)</name>
        <dbReference type="ChEBI" id="CHEBI:58349"/>
    </ligand>
</feature>
<evidence type="ECO:0000259" key="11">
    <source>
        <dbReference type="Pfam" id="PF07992"/>
    </source>
</evidence>
<dbReference type="InterPro" id="IPR023753">
    <property type="entry name" value="FAD/NAD-binding_dom"/>
</dbReference>
<dbReference type="Gene3D" id="3.50.50.60">
    <property type="entry name" value="FAD/NAD(P)-binding domain"/>
    <property type="match status" value="1"/>
</dbReference>
<feature type="binding site" evidence="9">
    <location>
        <position position="82"/>
    </location>
    <ligand>
        <name>FAD</name>
        <dbReference type="ChEBI" id="CHEBI:57692"/>
    </ligand>
</feature>
<dbReference type="InterPro" id="IPR055275">
    <property type="entry name" value="Ferredox_Rdtase"/>
</dbReference>
<evidence type="ECO:0000256" key="4">
    <source>
        <dbReference type="ARBA" id="ARBA00022630"/>
    </source>
</evidence>
<dbReference type="GeneID" id="60809304"/>